<feature type="non-terminal residue" evidence="1">
    <location>
        <position position="1"/>
    </location>
</feature>
<dbReference type="Proteomes" id="UP000003465">
    <property type="component" value="Unassembled WGS sequence"/>
</dbReference>
<accession>A0A656GHP0</accession>
<evidence type="ECO:0000313" key="1">
    <source>
        <dbReference type="EMBL" id="EGH25248.1"/>
    </source>
</evidence>
<protein>
    <submittedName>
        <fullName evidence="1">General secretion pathway protein GspM</fullName>
    </submittedName>
</protein>
<evidence type="ECO:0000313" key="2">
    <source>
        <dbReference type="Proteomes" id="UP000003465"/>
    </source>
</evidence>
<reference evidence="1 2" key="1">
    <citation type="journal article" date="2011" name="PLoS Pathog.">
        <title>Dynamic evolution of pathogenicity revealed by sequencing and comparative genomics of 19 Pseudomonas syringae isolates.</title>
        <authorList>
            <person name="Baltrus D.A."/>
            <person name="Nishimura M.T."/>
            <person name="Romanchuk A."/>
            <person name="Chang J.H."/>
            <person name="Mukhtar M.S."/>
            <person name="Cherkis K."/>
            <person name="Roach J."/>
            <person name="Grant S.R."/>
            <person name="Jones C.D."/>
            <person name="Dangl J.L."/>
        </authorList>
    </citation>
    <scope>NUCLEOTIDE SEQUENCE [LARGE SCALE GENOMIC DNA]</scope>
    <source>
        <strain evidence="1 2">301020</strain>
    </source>
</reference>
<dbReference type="EMBL" id="AEAG01001206">
    <property type="protein sequence ID" value="EGH25248.1"/>
    <property type="molecule type" value="Genomic_DNA"/>
</dbReference>
<name>A0A656GHP0_PSEA0</name>
<gene>
    <name evidence="1" type="ORF">PSYMO_28926</name>
</gene>
<organism evidence="1 2">
    <name type="scientific">Pseudomonas amygdali pv. mori str. 301020</name>
    <dbReference type="NCBI Taxonomy" id="629261"/>
    <lineage>
        <taxon>Bacteria</taxon>
        <taxon>Pseudomonadati</taxon>
        <taxon>Pseudomonadota</taxon>
        <taxon>Gammaproteobacteria</taxon>
        <taxon>Pseudomonadales</taxon>
        <taxon>Pseudomonadaceae</taxon>
        <taxon>Pseudomonas</taxon>
        <taxon>Pseudomonas amygdali</taxon>
    </lineage>
</organism>
<dbReference type="AlphaFoldDB" id="A0A656GHP0"/>
<proteinExistence type="predicted"/>
<comment type="caution">
    <text evidence="1">The sequence shown here is derived from an EMBL/GenBank/DDBJ whole genome shotgun (WGS) entry which is preliminary data.</text>
</comment>
<sequence length="44" mass="4746">EQPQLFSLHIKDASLQRAGEDAQDLTGHLSGVVRMDQAPSAKEA</sequence>